<name>A0AAV5U4M7_9BILA</name>
<feature type="region of interest" description="Disordered" evidence="2">
    <location>
        <begin position="679"/>
        <end position="716"/>
    </location>
</feature>
<reference evidence="3" key="1">
    <citation type="submission" date="2023-10" db="EMBL/GenBank/DDBJ databases">
        <title>Genome assembly of Pristionchus species.</title>
        <authorList>
            <person name="Yoshida K."/>
            <person name="Sommer R.J."/>
        </authorList>
    </citation>
    <scope>NUCLEOTIDE SEQUENCE</scope>
    <source>
        <strain evidence="3">RS0144</strain>
    </source>
</reference>
<dbReference type="AlphaFoldDB" id="A0AAV5U4M7"/>
<evidence type="ECO:0000256" key="2">
    <source>
        <dbReference type="SAM" id="MobiDB-lite"/>
    </source>
</evidence>
<proteinExistence type="predicted"/>
<organism evidence="3 4">
    <name type="scientific">Pristionchus entomophagus</name>
    <dbReference type="NCBI Taxonomy" id="358040"/>
    <lineage>
        <taxon>Eukaryota</taxon>
        <taxon>Metazoa</taxon>
        <taxon>Ecdysozoa</taxon>
        <taxon>Nematoda</taxon>
        <taxon>Chromadorea</taxon>
        <taxon>Rhabditida</taxon>
        <taxon>Rhabditina</taxon>
        <taxon>Diplogasteromorpha</taxon>
        <taxon>Diplogasteroidea</taxon>
        <taxon>Neodiplogasteridae</taxon>
        <taxon>Pristionchus</taxon>
    </lineage>
</organism>
<feature type="region of interest" description="Disordered" evidence="2">
    <location>
        <begin position="897"/>
        <end position="961"/>
    </location>
</feature>
<evidence type="ECO:0000256" key="1">
    <source>
        <dbReference type="SAM" id="Coils"/>
    </source>
</evidence>
<feature type="region of interest" description="Disordered" evidence="2">
    <location>
        <begin position="374"/>
        <end position="406"/>
    </location>
</feature>
<feature type="coiled-coil region" evidence="1">
    <location>
        <begin position="162"/>
        <end position="189"/>
    </location>
</feature>
<feature type="region of interest" description="Disordered" evidence="2">
    <location>
        <begin position="762"/>
        <end position="840"/>
    </location>
</feature>
<feature type="non-terminal residue" evidence="3">
    <location>
        <position position="1"/>
    </location>
</feature>
<gene>
    <name evidence="3" type="ORF">PENTCL1PPCAC_23752</name>
</gene>
<feature type="region of interest" description="Disordered" evidence="2">
    <location>
        <begin position="1"/>
        <end position="23"/>
    </location>
</feature>
<keyword evidence="4" id="KW-1185">Reference proteome</keyword>
<feature type="region of interest" description="Disordered" evidence="2">
    <location>
        <begin position="997"/>
        <end position="1029"/>
    </location>
</feature>
<feature type="compositionally biased region" description="Basic and acidic residues" evidence="2">
    <location>
        <begin position="692"/>
        <end position="716"/>
    </location>
</feature>
<feature type="compositionally biased region" description="Basic and acidic residues" evidence="2">
    <location>
        <begin position="352"/>
        <end position="361"/>
    </location>
</feature>
<feature type="compositionally biased region" description="Polar residues" evidence="2">
    <location>
        <begin position="1014"/>
        <end position="1023"/>
    </location>
</feature>
<sequence length="1214" mass="137828">GRSDEPSVLHPKQVKVSDPAHEKVKMMTDYPTASPFEGELESTTRTSDLHEIHPTPLSNEWEKRKEALQTMQLPLEKELEGLFNRYSTPQTLVITETDVALIPGLQNKLGDYENALKAAKEWTHATLPEKEHDADNLLHDLKWKMDNTDGLKKDLNGDIISAHEIMHLNDDLERKIADLERANEAGDIEPFNRRISDLIPDLDHLSKLLIDRNQERVLNPDINPDEFKRRLDAIESAVANKKQALELQKRISTSFGETVEGRNVDEIKYDPLDEFIIESSSVDLSHVSPVDSTRHEVGDDEFIIDSRPVLDQPETLPVFADSTNRLRHPEEGAEFIIDSSPADHSPETPLGRLEEMHPKSPIHEESRDVAFEDLYGDAPDSTPATTTAASAETSAVPDRPSADRSSLVIEEVETLSDVDDVMHRPTARVEEEDVKTANMVVEPAVTKHEYSISSDYTGVPDDDEFIIASRPSQPPIHESSKPVDVIVVPSAPERSESPVYTEPKKDDVHTTTETIIIETTTIADMPLPDALEPIYDVVERDTLPTVPAHRPDPDLKRLQTIEPELPSAEKRRDEEMERYQATGVDLSRESHKPSGMALSSFTETIERSKKTQPKSSQPTDEPVVVDHDRIARSQTPDELAYLDRPPFQIPREEPRIQVISDIQPSDWLEREALAAESARRSLSPLTSTTVTERTERYMRKSPTPDRSPRHEPAVDYGRPRDVTELSVERLGERFVPIHPVKEIERVDREEITQLSPERLAERMHDRTERTPPLGWSVSISARHPPPRTPSPELISPRRHISPEYRRFEQSVSSPRGDSTSPIWHDDSARISRRDSTDRAAASRLGVASDLRRRQLSPHSWTTIRESTEISYVRRTHHTSTTSRRSPPDLSRFQTWDTAASRAPATTRGDFYSLSPTREFTAVTPRHPIQPYRGQSEDTRRTSRRRVPPTSPSAPCDRPANCGIRRGDGPSWTAMGIHHPVYPPRQGLFVERRDSHMNGNGTERPTNGIDRPATNGHSSRNGSMSARAAVPTSHTTYTYQSATSPRGSATNPPSYYTYMEQRVFRVSRPEYRATPVDARRRRMEENGAFEPVREVSASDRTEVFTRYPYSPEYISPTRRAESNIFTLRTPQPPIQHVRGYVERDDRGVEYLVHRPSNLNELPPMSDRIETLPDIEDGAQLCRTATVPPYDESEARARRRTIRRQRQRMRNYCNML</sequence>
<dbReference type="EMBL" id="BTSX01000005">
    <property type="protein sequence ID" value="GMT01578.1"/>
    <property type="molecule type" value="Genomic_DNA"/>
</dbReference>
<comment type="caution">
    <text evidence="3">The sequence shown here is derived from an EMBL/GenBank/DDBJ whole genome shotgun (WGS) entry which is preliminary data.</text>
</comment>
<dbReference type="Proteomes" id="UP001432027">
    <property type="component" value="Unassembled WGS sequence"/>
</dbReference>
<protein>
    <submittedName>
        <fullName evidence="3">Uncharacterized protein</fullName>
    </submittedName>
</protein>
<feature type="compositionally biased region" description="Polar residues" evidence="2">
    <location>
        <begin position="809"/>
        <end position="821"/>
    </location>
</feature>
<feature type="compositionally biased region" description="Low complexity" evidence="2">
    <location>
        <begin position="377"/>
        <end position="395"/>
    </location>
</feature>
<accession>A0AAV5U4M7</accession>
<feature type="region of interest" description="Disordered" evidence="2">
    <location>
        <begin position="582"/>
        <end position="622"/>
    </location>
</feature>
<keyword evidence="1" id="KW-0175">Coiled coil</keyword>
<evidence type="ECO:0000313" key="3">
    <source>
        <dbReference type="EMBL" id="GMT01578.1"/>
    </source>
</evidence>
<feature type="region of interest" description="Disordered" evidence="2">
    <location>
        <begin position="871"/>
        <end position="890"/>
    </location>
</feature>
<evidence type="ECO:0000313" key="4">
    <source>
        <dbReference type="Proteomes" id="UP001432027"/>
    </source>
</evidence>
<feature type="region of interest" description="Disordered" evidence="2">
    <location>
        <begin position="333"/>
        <end position="361"/>
    </location>
</feature>
<feature type="compositionally biased region" description="Basic and acidic residues" evidence="2">
    <location>
        <begin position="823"/>
        <end position="837"/>
    </location>
</feature>